<dbReference type="Gene3D" id="3.30.70.1710">
    <property type="match status" value="1"/>
</dbReference>
<evidence type="ECO:0000256" key="1">
    <source>
        <dbReference type="ARBA" id="ARBA00024322"/>
    </source>
</evidence>
<reference evidence="4 5" key="1">
    <citation type="submission" date="2023-07" db="EMBL/GenBank/DDBJ databases">
        <title>Genomic Encyclopedia of Type Strains, Phase IV (KMG-IV): sequencing the most valuable type-strain genomes for metagenomic binning, comparative biology and taxonomic classification.</title>
        <authorList>
            <person name="Goeker M."/>
        </authorList>
    </citation>
    <scope>NUCLEOTIDE SEQUENCE [LARGE SCALE GENOMIC DNA]</scope>
    <source>
        <strain evidence="4 5">DSM 23948</strain>
    </source>
</reference>
<protein>
    <submittedName>
        <fullName evidence="4">Microcompartment protein CcmL/EutN</fullName>
    </submittedName>
</protein>
<evidence type="ECO:0000313" key="5">
    <source>
        <dbReference type="Proteomes" id="UP001231362"/>
    </source>
</evidence>
<dbReference type="SUPFAM" id="SSF143414">
    <property type="entry name" value="CcmK-like"/>
    <property type="match status" value="1"/>
</dbReference>
<name>A0ABT9V7E7_9BACL</name>
<dbReference type="RefSeq" id="WP_307151356.1">
    <property type="nucleotide sequence ID" value="NZ_JAUSTU010000016.1"/>
</dbReference>
<proteinExistence type="predicted"/>
<evidence type="ECO:0000256" key="2">
    <source>
        <dbReference type="ARBA" id="ARBA00024446"/>
    </source>
</evidence>
<dbReference type="InterPro" id="IPR000249">
    <property type="entry name" value="BMC_dom"/>
</dbReference>
<comment type="subcellular location">
    <subcellularLocation>
        <location evidence="1">Bacterial microcompartment</location>
    </subcellularLocation>
</comment>
<dbReference type="EMBL" id="JAUSTU010000016">
    <property type="protein sequence ID" value="MDQ0156868.1"/>
    <property type="molecule type" value="Genomic_DNA"/>
</dbReference>
<keyword evidence="5" id="KW-1185">Reference proteome</keyword>
<feature type="domain" description="Bacterial microcompartment" evidence="3">
    <location>
        <begin position="3"/>
        <end position="90"/>
    </location>
</feature>
<organism evidence="4 5">
    <name type="scientific">Anoxybacillus andreesenii</name>
    <dbReference type="NCBI Taxonomy" id="1325932"/>
    <lineage>
        <taxon>Bacteria</taxon>
        <taxon>Bacillati</taxon>
        <taxon>Bacillota</taxon>
        <taxon>Bacilli</taxon>
        <taxon>Bacillales</taxon>
        <taxon>Anoxybacillaceae</taxon>
        <taxon>Anoxybacillus</taxon>
    </lineage>
</organism>
<gene>
    <name evidence="4" type="ORF">J2S07_003191</name>
</gene>
<comment type="caution">
    <text evidence="4">The sequence shown here is derived from an EMBL/GenBank/DDBJ whole genome shotgun (WGS) entry which is preliminary data.</text>
</comment>
<accession>A0ABT9V7E7</accession>
<sequence length="106" mass="11057">MAKAVGFLEVQGYSVALASMDKACKAANITIEGIDVNNPATGDKAPIPVVVQVKFSGAISDVKVALEAAVDEASKYINAGDILTHVIPSSTEEMDKLLNIGKVKLK</sequence>
<keyword evidence="2" id="KW-1283">Bacterial microcompartment</keyword>
<evidence type="ECO:0000313" key="4">
    <source>
        <dbReference type="EMBL" id="MDQ0156868.1"/>
    </source>
</evidence>
<evidence type="ECO:0000259" key="3">
    <source>
        <dbReference type="SMART" id="SM00877"/>
    </source>
</evidence>
<dbReference type="InterPro" id="IPR037233">
    <property type="entry name" value="CcmK-like_sf"/>
</dbReference>
<dbReference type="SMART" id="SM00877">
    <property type="entry name" value="BMC"/>
    <property type="match status" value="1"/>
</dbReference>
<dbReference type="Proteomes" id="UP001231362">
    <property type="component" value="Unassembled WGS sequence"/>
</dbReference>
<dbReference type="Pfam" id="PF00936">
    <property type="entry name" value="BMC"/>
    <property type="match status" value="1"/>
</dbReference>